<dbReference type="eggNOG" id="COG1124">
    <property type="taxonomic scope" value="Bacteria"/>
</dbReference>
<dbReference type="Gene3D" id="3.40.50.300">
    <property type="entry name" value="P-loop containing nucleotide triphosphate hydrolases"/>
    <property type="match status" value="1"/>
</dbReference>
<dbReference type="PANTHER" id="PTHR43776">
    <property type="entry name" value="TRANSPORT ATP-BINDING PROTEIN"/>
    <property type="match status" value="1"/>
</dbReference>
<keyword evidence="4" id="KW-0571">Peptide transport</keyword>
<keyword evidence="2" id="KW-0547">Nucleotide-binding</keyword>
<dbReference type="Pfam" id="PF00005">
    <property type="entry name" value="ABC_tran"/>
    <property type="match status" value="1"/>
</dbReference>
<sequence>MLECKDITVNYQGKTVLDHCNLSIKKGEIVGIMGESGSGKSTLARVILGIEQPSQGQVLLDGKTYSIKEDGVRILVVFQDSFHAVNPRFTVREILLEALPKDFPMEQVDTVLKEVGRLPSEVLEKRARELSGGQLQRVCIARTLLLNPDVIIFDESLSGLDPKTQVQILQLLYKIHGKYQNTFIFIAHDEQLCRAICDRILILENGQFTREIQDLAEAT</sequence>
<organism evidence="7 8">
    <name type="scientific">Streptococcus australis ATCC 700641</name>
    <dbReference type="NCBI Taxonomy" id="888833"/>
    <lineage>
        <taxon>Bacteria</taxon>
        <taxon>Bacillati</taxon>
        <taxon>Bacillota</taxon>
        <taxon>Bacilli</taxon>
        <taxon>Lactobacillales</taxon>
        <taxon>Streptococcaceae</taxon>
        <taxon>Streptococcus</taxon>
    </lineage>
</organism>
<evidence type="ECO:0000256" key="2">
    <source>
        <dbReference type="ARBA" id="ARBA00022741"/>
    </source>
</evidence>
<evidence type="ECO:0000256" key="3">
    <source>
        <dbReference type="ARBA" id="ARBA00022840"/>
    </source>
</evidence>
<keyword evidence="5" id="KW-0653">Protein transport</keyword>
<dbReference type="InterPro" id="IPR017871">
    <property type="entry name" value="ABC_transporter-like_CS"/>
</dbReference>
<dbReference type="GO" id="GO:0015833">
    <property type="term" value="P:peptide transport"/>
    <property type="evidence" value="ECO:0007669"/>
    <property type="project" value="UniProtKB-KW"/>
</dbReference>
<dbReference type="InterPro" id="IPR027417">
    <property type="entry name" value="P-loop_NTPase"/>
</dbReference>
<dbReference type="GeneID" id="93921869"/>
<reference evidence="7 8" key="1">
    <citation type="submission" date="2010-12" db="EMBL/GenBank/DDBJ databases">
        <authorList>
            <person name="Muzny D."/>
            <person name="Qin X."/>
            <person name="Deng J."/>
            <person name="Jiang H."/>
            <person name="Liu Y."/>
            <person name="Qu J."/>
            <person name="Song X.-Z."/>
            <person name="Zhang L."/>
            <person name="Thornton R."/>
            <person name="Coyle M."/>
            <person name="Francisco L."/>
            <person name="Jackson L."/>
            <person name="Javaid M."/>
            <person name="Korchina V."/>
            <person name="Kovar C."/>
            <person name="Mata R."/>
            <person name="Mathew T."/>
            <person name="Ngo R."/>
            <person name="Nguyen L."/>
            <person name="Nguyen N."/>
            <person name="Okwuonu G."/>
            <person name="Ongeri F."/>
            <person name="Pham C."/>
            <person name="Simmons D."/>
            <person name="Wilczek-Boney K."/>
            <person name="Hale W."/>
            <person name="Jakkamsetti A."/>
            <person name="Pham P."/>
            <person name="Ruth R."/>
            <person name="San Lucas F."/>
            <person name="Warren J."/>
            <person name="Zhang J."/>
            <person name="Zhao Z."/>
            <person name="Zhou C."/>
            <person name="Zhu D."/>
            <person name="Lee S."/>
            <person name="Bess C."/>
            <person name="Blankenburg K."/>
            <person name="Forbes L."/>
            <person name="Fu Q."/>
            <person name="Gubbala S."/>
            <person name="Hirani K."/>
            <person name="Jayaseelan J.C."/>
            <person name="Lara F."/>
            <person name="Munidasa M."/>
            <person name="Palculict T."/>
            <person name="Patil S."/>
            <person name="Pu L.-L."/>
            <person name="Saada N."/>
            <person name="Tang L."/>
            <person name="Weissenberger G."/>
            <person name="Zhu Y."/>
            <person name="Hemphill L."/>
            <person name="Shang Y."/>
            <person name="Youmans B."/>
            <person name="Ayvaz T."/>
            <person name="Ross M."/>
            <person name="Santibanez J."/>
            <person name="Aqrawi P."/>
            <person name="Gross S."/>
            <person name="Joshi V."/>
            <person name="Fowler G."/>
            <person name="Nazareth L."/>
            <person name="Reid J."/>
            <person name="Worley K."/>
            <person name="Petrosino J."/>
            <person name="Highlander S."/>
            <person name="Gibbs R."/>
        </authorList>
    </citation>
    <scope>NUCLEOTIDE SEQUENCE [LARGE SCALE GENOMIC DNA]</scope>
    <source>
        <strain evidence="7 8">ATCC 700641</strain>
    </source>
</reference>
<keyword evidence="7" id="KW-0378">Hydrolase</keyword>
<dbReference type="InterPro" id="IPR050319">
    <property type="entry name" value="ABC_transp_ATP-bind"/>
</dbReference>
<dbReference type="EMBL" id="AEQR01000019">
    <property type="protein sequence ID" value="EFV99231.1"/>
    <property type="molecule type" value="Genomic_DNA"/>
</dbReference>
<keyword evidence="1" id="KW-0813">Transport</keyword>
<evidence type="ECO:0000259" key="6">
    <source>
        <dbReference type="PROSITE" id="PS50893"/>
    </source>
</evidence>
<evidence type="ECO:0000256" key="1">
    <source>
        <dbReference type="ARBA" id="ARBA00022448"/>
    </source>
</evidence>
<keyword evidence="3 7" id="KW-0067">ATP-binding</keyword>
<accession>E7SAX2</accession>
<dbReference type="PATRIC" id="fig|888833.12.peg.441"/>
<dbReference type="PROSITE" id="PS00211">
    <property type="entry name" value="ABC_TRANSPORTER_1"/>
    <property type="match status" value="1"/>
</dbReference>
<dbReference type="EC" id="3.6.3.24" evidence="7"/>
<dbReference type="RefSeq" id="WP_006596238.1">
    <property type="nucleotide sequence ID" value="NZ_AFUD01000041.1"/>
</dbReference>
<name>E7SAX2_9STRE</name>
<protein>
    <submittedName>
        <fullName evidence="7">ABC transporter, ATP-binding protein</fullName>
        <ecNumber evidence="7">3.6.3.24</ecNumber>
    </submittedName>
</protein>
<dbReference type="GO" id="GO:0016887">
    <property type="term" value="F:ATP hydrolysis activity"/>
    <property type="evidence" value="ECO:0007669"/>
    <property type="project" value="InterPro"/>
</dbReference>
<dbReference type="GO" id="GO:0005524">
    <property type="term" value="F:ATP binding"/>
    <property type="evidence" value="ECO:0007669"/>
    <property type="project" value="UniProtKB-KW"/>
</dbReference>
<comment type="caution">
    <text evidence="7">The sequence shown here is derived from an EMBL/GenBank/DDBJ whole genome shotgun (WGS) entry which is preliminary data.</text>
</comment>
<evidence type="ECO:0000256" key="4">
    <source>
        <dbReference type="ARBA" id="ARBA00022856"/>
    </source>
</evidence>
<dbReference type="HOGENOM" id="CLU_000604_1_23_9"/>
<dbReference type="GO" id="GO:0015031">
    <property type="term" value="P:protein transport"/>
    <property type="evidence" value="ECO:0007669"/>
    <property type="project" value="UniProtKB-KW"/>
</dbReference>
<dbReference type="InterPro" id="IPR003439">
    <property type="entry name" value="ABC_transporter-like_ATP-bd"/>
</dbReference>
<dbReference type="PANTHER" id="PTHR43776:SF8">
    <property type="entry name" value="ABC TRANSPORTER, ATP-BINDING PROTEIN"/>
    <property type="match status" value="1"/>
</dbReference>
<evidence type="ECO:0000256" key="5">
    <source>
        <dbReference type="ARBA" id="ARBA00022927"/>
    </source>
</evidence>
<dbReference type="GO" id="GO:0055085">
    <property type="term" value="P:transmembrane transport"/>
    <property type="evidence" value="ECO:0007669"/>
    <property type="project" value="UniProtKB-ARBA"/>
</dbReference>
<proteinExistence type="predicted"/>
<dbReference type="AlphaFoldDB" id="E7SAX2"/>
<dbReference type="SUPFAM" id="SSF52540">
    <property type="entry name" value="P-loop containing nucleoside triphosphate hydrolases"/>
    <property type="match status" value="1"/>
</dbReference>
<dbReference type="SMART" id="SM00382">
    <property type="entry name" value="AAA"/>
    <property type="match status" value="1"/>
</dbReference>
<dbReference type="InterPro" id="IPR003593">
    <property type="entry name" value="AAA+_ATPase"/>
</dbReference>
<gene>
    <name evidence="7" type="primary">nikE</name>
    <name evidence="7" type="ORF">HMPREF9421_1339</name>
</gene>
<dbReference type="PROSITE" id="PS50893">
    <property type="entry name" value="ABC_TRANSPORTER_2"/>
    <property type="match status" value="1"/>
</dbReference>
<dbReference type="Proteomes" id="UP000002814">
    <property type="component" value="Unassembled WGS sequence"/>
</dbReference>
<feature type="domain" description="ABC transporter" evidence="6">
    <location>
        <begin position="2"/>
        <end position="218"/>
    </location>
</feature>
<keyword evidence="8" id="KW-1185">Reference proteome</keyword>
<evidence type="ECO:0000313" key="8">
    <source>
        <dbReference type="Proteomes" id="UP000002814"/>
    </source>
</evidence>
<dbReference type="CDD" id="cd03257">
    <property type="entry name" value="ABC_NikE_OppD_transporters"/>
    <property type="match status" value="1"/>
</dbReference>
<evidence type="ECO:0000313" key="7">
    <source>
        <dbReference type="EMBL" id="EFV99231.1"/>
    </source>
</evidence>